<gene>
    <name evidence="1" type="ordered locus">HD_1733</name>
</gene>
<organism evidence="1 2">
    <name type="scientific">Haemophilus ducreyi (strain 35000HP / ATCC 700724)</name>
    <dbReference type="NCBI Taxonomy" id="233412"/>
    <lineage>
        <taxon>Bacteria</taxon>
        <taxon>Pseudomonadati</taxon>
        <taxon>Pseudomonadota</taxon>
        <taxon>Gammaproteobacteria</taxon>
        <taxon>Pasteurellales</taxon>
        <taxon>Pasteurellaceae</taxon>
        <taxon>Haemophilus</taxon>
    </lineage>
</organism>
<dbReference type="HOGENOM" id="CLU_3389686_0_0_6"/>
<dbReference type="AlphaFoldDB" id="Q7VKX8"/>
<name>Q7VKX8_HAEDU</name>
<evidence type="ECO:0000313" key="1">
    <source>
        <dbReference type="EMBL" id="AAP96489.1"/>
    </source>
</evidence>
<dbReference type="Proteomes" id="UP000001022">
    <property type="component" value="Chromosome"/>
</dbReference>
<dbReference type="EMBL" id="AE017143">
    <property type="protein sequence ID" value="AAP96489.1"/>
    <property type="molecule type" value="Genomic_DNA"/>
</dbReference>
<protein>
    <submittedName>
        <fullName evidence="1">Uncharacterized protein</fullName>
    </submittedName>
</protein>
<reference evidence="2" key="1">
    <citation type="submission" date="2003-06" db="EMBL/GenBank/DDBJ databases">
        <title>The complete genome sequence of Haemophilus ducreyi.</title>
        <authorList>
            <person name="Munson R.S. Jr."/>
            <person name="Ray W.C."/>
            <person name="Mahairas G."/>
            <person name="Sabo P."/>
            <person name="Mungur R."/>
            <person name="Johnson L."/>
            <person name="Nguyen D."/>
            <person name="Wang J."/>
            <person name="Forst C."/>
            <person name="Hood L."/>
        </authorList>
    </citation>
    <scope>NUCLEOTIDE SEQUENCE [LARGE SCALE GENOMIC DNA]</scope>
    <source>
        <strain evidence="2">35000HP / ATCC 700724</strain>
    </source>
</reference>
<keyword evidence="2" id="KW-1185">Reference proteome</keyword>
<proteinExistence type="predicted"/>
<sequence length="32" mass="3556">MVFMHYCAKRSFSVKKRPLILSGLSGLSGLND</sequence>
<evidence type="ECO:0000313" key="2">
    <source>
        <dbReference type="Proteomes" id="UP000001022"/>
    </source>
</evidence>
<dbReference type="KEGG" id="hdu:HD_1733"/>
<accession>Q7VKX8</accession>